<evidence type="ECO:0000313" key="2">
    <source>
        <dbReference type="Proteomes" id="UP000805649"/>
    </source>
</evidence>
<protein>
    <submittedName>
        <fullName evidence="1">Uncharacterized protein</fullName>
    </submittedName>
</protein>
<proteinExistence type="predicted"/>
<dbReference type="EMBL" id="VUJX02000009">
    <property type="protein sequence ID" value="KAL0931940.1"/>
    <property type="molecule type" value="Genomic_DNA"/>
</dbReference>
<name>A0ACC3YJ51_COLTU</name>
<keyword evidence="2" id="KW-1185">Reference proteome</keyword>
<gene>
    <name evidence="1" type="ORF">CTRU02_212893</name>
</gene>
<dbReference type="Proteomes" id="UP000805649">
    <property type="component" value="Unassembled WGS sequence"/>
</dbReference>
<sequence>MPPSPPSWPSPFRPTLTPSGLFPNPLNLCVALDGHTWENAGLIFLLLRCRPSLRSTV</sequence>
<accession>A0ACC3YJ51</accession>
<reference evidence="1 2" key="1">
    <citation type="journal article" date="2020" name="Phytopathology">
        <title>Genome Sequence Resources of Colletotrichum truncatum, C. plurivorum, C. musicola, and C. sojae: Four Species Pathogenic to Soybean (Glycine max).</title>
        <authorList>
            <person name="Rogerio F."/>
            <person name="Boufleur T.R."/>
            <person name="Ciampi-Guillardi M."/>
            <person name="Sukno S.A."/>
            <person name="Thon M.R."/>
            <person name="Massola Junior N.S."/>
            <person name="Baroncelli R."/>
        </authorList>
    </citation>
    <scope>NUCLEOTIDE SEQUENCE [LARGE SCALE GENOMIC DNA]</scope>
    <source>
        <strain evidence="1 2">CMES1059</strain>
    </source>
</reference>
<evidence type="ECO:0000313" key="1">
    <source>
        <dbReference type="EMBL" id="KAL0931940.1"/>
    </source>
</evidence>
<comment type="caution">
    <text evidence="1">The sequence shown here is derived from an EMBL/GenBank/DDBJ whole genome shotgun (WGS) entry which is preliminary data.</text>
</comment>
<organism evidence="1 2">
    <name type="scientific">Colletotrichum truncatum</name>
    <name type="common">Anthracnose fungus</name>
    <name type="synonym">Colletotrichum capsici</name>
    <dbReference type="NCBI Taxonomy" id="5467"/>
    <lineage>
        <taxon>Eukaryota</taxon>
        <taxon>Fungi</taxon>
        <taxon>Dikarya</taxon>
        <taxon>Ascomycota</taxon>
        <taxon>Pezizomycotina</taxon>
        <taxon>Sordariomycetes</taxon>
        <taxon>Hypocreomycetidae</taxon>
        <taxon>Glomerellales</taxon>
        <taxon>Glomerellaceae</taxon>
        <taxon>Colletotrichum</taxon>
        <taxon>Colletotrichum truncatum species complex</taxon>
    </lineage>
</organism>